<dbReference type="KEGG" id="hce:HCW_00835"/>
<evidence type="ECO:0000259" key="14">
    <source>
        <dbReference type="PROSITE" id="PS50076"/>
    </source>
</evidence>
<feature type="binding site" evidence="12">
    <location>
        <position position="148"/>
    </location>
    <ligand>
        <name>Zn(2+)</name>
        <dbReference type="ChEBI" id="CHEBI:29105"/>
        <label>1</label>
    </ligand>
</feature>
<dbReference type="PROSITE" id="PS51188">
    <property type="entry name" value="ZF_CR"/>
    <property type="match status" value="1"/>
</dbReference>
<comment type="cofactor">
    <cofactor evidence="12">
        <name>Zn(2+)</name>
        <dbReference type="ChEBI" id="CHEBI:29105"/>
    </cofactor>
    <text evidence="12">Binds 2 Zn(2+) ions per monomer.</text>
</comment>
<accession>I0EKJ1</accession>
<dbReference type="InterPro" id="IPR001623">
    <property type="entry name" value="DnaJ_domain"/>
</dbReference>
<dbReference type="eggNOG" id="COG0484">
    <property type="taxonomic scope" value="Bacteria"/>
</dbReference>
<comment type="function">
    <text evidence="9 12">Participates actively in the response to hyperosmotic and heat shock by preventing the aggregation of stress-denatured proteins and by disaggregating proteins, also in an autonomous, DnaK-independent fashion. Unfolded proteins bind initially to DnaJ; upon interaction with the DnaJ-bound protein, DnaK hydrolyzes its bound ATP, resulting in the formation of a stable complex. GrpE releases ADP from DnaK; ATP binding to DnaK triggers the release of the substrate protein, thus completing the reaction cycle. Several rounds of ATP-dependent interactions between DnaJ, DnaK and GrpE are required for fully efficient folding. Also involved, together with DnaK and GrpE, in the DNA replication of plasmids through activation of initiation proteins.</text>
</comment>
<dbReference type="AlphaFoldDB" id="I0EKJ1"/>
<dbReference type="GO" id="GO:0051082">
    <property type="term" value="F:unfolded protein binding"/>
    <property type="evidence" value="ECO:0007669"/>
    <property type="project" value="UniProtKB-UniRule"/>
</dbReference>
<dbReference type="NCBIfam" id="NF010881">
    <property type="entry name" value="PRK14288.1"/>
    <property type="match status" value="1"/>
</dbReference>
<dbReference type="GO" id="GO:0042026">
    <property type="term" value="P:protein refolding"/>
    <property type="evidence" value="ECO:0007669"/>
    <property type="project" value="TreeGrafter"/>
</dbReference>
<keyword evidence="7 12" id="KW-0346">Stress response</keyword>
<dbReference type="GO" id="GO:0005524">
    <property type="term" value="F:ATP binding"/>
    <property type="evidence" value="ECO:0007669"/>
    <property type="project" value="InterPro"/>
</dbReference>
<proteinExistence type="inferred from homology"/>
<evidence type="ECO:0000313" key="17">
    <source>
        <dbReference type="Proteomes" id="UP000005010"/>
    </source>
</evidence>
<keyword evidence="2 12" id="KW-0235">DNA replication</keyword>
<feature type="binding site" evidence="12">
    <location>
        <position position="186"/>
    </location>
    <ligand>
        <name>Zn(2+)</name>
        <dbReference type="ChEBI" id="CHEBI:29105"/>
        <label>2</label>
    </ligand>
</feature>
<dbReference type="EMBL" id="CP003479">
    <property type="protein sequence ID" value="AFI03460.1"/>
    <property type="molecule type" value="Genomic_DNA"/>
</dbReference>
<dbReference type="PANTHER" id="PTHR43096:SF48">
    <property type="entry name" value="CHAPERONE PROTEIN DNAJ"/>
    <property type="match status" value="1"/>
</dbReference>
<dbReference type="FunFam" id="1.10.287.110:FF:000034">
    <property type="entry name" value="Chaperone protein DnaJ"/>
    <property type="match status" value="1"/>
</dbReference>
<dbReference type="CDD" id="cd06257">
    <property type="entry name" value="DnaJ"/>
    <property type="match status" value="1"/>
</dbReference>
<feature type="domain" description="CR-type" evidence="15">
    <location>
        <begin position="132"/>
        <end position="209"/>
    </location>
</feature>
<comment type="subunit">
    <text evidence="12">Homodimer.</text>
</comment>
<dbReference type="NCBIfam" id="NF008035">
    <property type="entry name" value="PRK10767.1"/>
    <property type="match status" value="1"/>
</dbReference>
<dbReference type="InterPro" id="IPR008971">
    <property type="entry name" value="HSP40/DnaJ_pept-bd"/>
</dbReference>
<dbReference type="STRING" id="182217.HCW_00835"/>
<sequence length="371" mass="41841">MELSYYEILEVEQNSNQETIKKSYRKLALKYHPDRNQGNKEAEEKFKLINEAYGVLSDEKKRALYDRYGKQGVEQGGFSQGGFGDFFEDLGSIFESAFGGFGSHRGSKKRQSTIEPDFLHEVELSFKEAVFGCKKTIKINYQSICETCAGTGAKDKALETCKHCNGKGQVFTRQGFMTMAMPCSACKGEGTKIKTPCSSCKGKTYIIKEETLEVPIPEGIDNQNRMVFQGKGNEYEKNRRGDLYLEAIVEEDEHFKRQGNDLFIEAPVFFTSVALGATIKVPSLKGELELKIPPSARDKQAFTFKNEGVKNPQSSYRGNLVAVLKVIYPKHLNEEQKELLQKLHASFGYESEPHKGVLETCIGKFKDLFKK</sequence>
<keyword evidence="1 12" id="KW-0963">Cytoplasm</keyword>
<protein>
    <recommendedName>
        <fullName evidence="11 12">Chaperone protein DnaJ</fullName>
    </recommendedName>
</protein>
<keyword evidence="4 12" id="KW-0677">Repeat</keyword>
<dbReference type="CDD" id="cd10747">
    <property type="entry name" value="DnaJ_C"/>
    <property type="match status" value="1"/>
</dbReference>
<dbReference type="InterPro" id="IPR012724">
    <property type="entry name" value="DnaJ"/>
</dbReference>
<dbReference type="InterPro" id="IPR036869">
    <property type="entry name" value="J_dom_sf"/>
</dbReference>
<dbReference type="InterPro" id="IPR036410">
    <property type="entry name" value="HSP_DnaJ_Cys-rich_dom_sf"/>
</dbReference>
<dbReference type="PANTHER" id="PTHR43096">
    <property type="entry name" value="DNAJ HOMOLOG 1, MITOCHONDRIAL-RELATED"/>
    <property type="match status" value="1"/>
</dbReference>
<dbReference type="GO" id="GO:0005737">
    <property type="term" value="C:cytoplasm"/>
    <property type="evidence" value="ECO:0007669"/>
    <property type="project" value="UniProtKB-SubCell"/>
</dbReference>
<dbReference type="PATRIC" id="fig|182217.3.peg.174"/>
<dbReference type="InterPro" id="IPR001305">
    <property type="entry name" value="HSP_DnaJ_Cys-rich_dom"/>
</dbReference>
<evidence type="ECO:0000256" key="10">
    <source>
        <dbReference type="ARBA" id="ARBA00061004"/>
    </source>
</evidence>
<evidence type="ECO:0000256" key="6">
    <source>
        <dbReference type="ARBA" id="ARBA00022833"/>
    </source>
</evidence>
<evidence type="ECO:0000256" key="12">
    <source>
        <dbReference type="HAMAP-Rule" id="MF_01152"/>
    </source>
</evidence>
<evidence type="ECO:0000256" key="7">
    <source>
        <dbReference type="ARBA" id="ARBA00023016"/>
    </source>
</evidence>
<dbReference type="GO" id="GO:0008270">
    <property type="term" value="F:zinc ion binding"/>
    <property type="evidence" value="ECO:0007669"/>
    <property type="project" value="UniProtKB-UniRule"/>
</dbReference>
<dbReference type="InterPro" id="IPR002939">
    <property type="entry name" value="DnaJ_C"/>
</dbReference>
<reference evidence="17" key="1">
    <citation type="submission" date="2012-04" db="EMBL/GenBank/DDBJ databases">
        <title>Complete genome sequence of Helicobacter cetorum strain MIT 00-7128.</title>
        <authorList>
            <person name="Kersulyte D."/>
            <person name="Berg D.E."/>
        </authorList>
    </citation>
    <scope>NUCLEOTIDE SEQUENCE [LARGE SCALE GENOMIC DNA]</scope>
    <source>
        <strain evidence="17">MIT 00-7128</strain>
    </source>
</reference>
<dbReference type="HOGENOM" id="CLU_017633_0_7_7"/>
<dbReference type="SUPFAM" id="SSF49493">
    <property type="entry name" value="HSP40/DnaJ peptide-binding domain"/>
    <property type="match status" value="2"/>
</dbReference>
<comment type="subcellular location">
    <subcellularLocation>
        <location evidence="12">Cytoplasm</location>
    </subcellularLocation>
</comment>
<comment type="similarity">
    <text evidence="10 12">Belongs to the DnaJ family.</text>
</comment>
<dbReference type="Pfam" id="PF00226">
    <property type="entry name" value="DnaJ"/>
    <property type="match status" value="1"/>
</dbReference>
<dbReference type="FunFam" id="2.10.230.10:FF:000002">
    <property type="entry name" value="Molecular chaperone DnaJ"/>
    <property type="match status" value="1"/>
</dbReference>
<comment type="caution">
    <text evidence="12">Lacks conserved residue(s) required for the propagation of feature annotation.</text>
</comment>
<keyword evidence="17" id="KW-1185">Reference proteome</keyword>
<evidence type="ECO:0000256" key="13">
    <source>
        <dbReference type="PROSITE-ProRule" id="PRU00546"/>
    </source>
</evidence>
<dbReference type="GO" id="GO:0031072">
    <property type="term" value="F:heat shock protein binding"/>
    <property type="evidence" value="ECO:0007669"/>
    <property type="project" value="InterPro"/>
</dbReference>
<evidence type="ECO:0000256" key="9">
    <source>
        <dbReference type="ARBA" id="ARBA00053423"/>
    </source>
</evidence>
<dbReference type="Pfam" id="PF01556">
    <property type="entry name" value="DnaJ_C"/>
    <property type="match status" value="1"/>
</dbReference>
<name>I0EKJ1_HELC0</name>
<dbReference type="Gene3D" id="1.10.287.110">
    <property type="entry name" value="DnaJ domain"/>
    <property type="match status" value="1"/>
</dbReference>
<feature type="binding site" evidence="12">
    <location>
        <position position="161"/>
    </location>
    <ligand>
        <name>Zn(2+)</name>
        <dbReference type="ChEBI" id="CHEBI:29105"/>
        <label>2</label>
    </ligand>
</feature>
<dbReference type="Pfam" id="PF00684">
    <property type="entry name" value="DnaJ_CXXCXGXG"/>
    <property type="match status" value="1"/>
</dbReference>
<dbReference type="HAMAP" id="MF_01152">
    <property type="entry name" value="DnaJ"/>
    <property type="match status" value="1"/>
</dbReference>
<feature type="binding site" evidence="12">
    <location>
        <position position="145"/>
    </location>
    <ligand>
        <name>Zn(2+)</name>
        <dbReference type="ChEBI" id="CHEBI:29105"/>
        <label>1</label>
    </ligand>
</feature>
<dbReference type="Gene3D" id="2.10.230.10">
    <property type="entry name" value="Heat shock protein DnaJ, cysteine-rich domain"/>
    <property type="match status" value="1"/>
</dbReference>
<dbReference type="SMART" id="SM00271">
    <property type="entry name" value="DnaJ"/>
    <property type="match status" value="1"/>
</dbReference>
<dbReference type="SUPFAM" id="SSF57938">
    <property type="entry name" value="DnaJ/Hsp40 cysteine-rich domain"/>
    <property type="match status" value="1"/>
</dbReference>
<feature type="zinc finger region" description="CR-type" evidence="13">
    <location>
        <begin position="132"/>
        <end position="209"/>
    </location>
</feature>
<evidence type="ECO:0000256" key="4">
    <source>
        <dbReference type="ARBA" id="ARBA00022737"/>
    </source>
</evidence>
<dbReference type="RefSeq" id="WP_014660333.1">
    <property type="nucleotide sequence ID" value="NC_017737.1"/>
</dbReference>
<feature type="binding site" evidence="12">
    <location>
        <position position="164"/>
    </location>
    <ligand>
        <name>Zn(2+)</name>
        <dbReference type="ChEBI" id="CHEBI:29105"/>
        <label>2</label>
    </ligand>
</feature>
<dbReference type="Gene3D" id="2.60.260.20">
    <property type="entry name" value="Urease metallochaperone UreE, N-terminal domain"/>
    <property type="match status" value="2"/>
</dbReference>
<evidence type="ECO:0000259" key="15">
    <source>
        <dbReference type="PROSITE" id="PS51188"/>
    </source>
</evidence>
<evidence type="ECO:0000256" key="1">
    <source>
        <dbReference type="ARBA" id="ARBA00022490"/>
    </source>
</evidence>
<dbReference type="GO" id="GO:0009408">
    <property type="term" value="P:response to heat"/>
    <property type="evidence" value="ECO:0007669"/>
    <property type="project" value="InterPro"/>
</dbReference>
<evidence type="ECO:0000256" key="5">
    <source>
        <dbReference type="ARBA" id="ARBA00022771"/>
    </source>
</evidence>
<evidence type="ECO:0000256" key="3">
    <source>
        <dbReference type="ARBA" id="ARBA00022723"/>
    </source>
</evidence>
<feature type="binding site" evidence="12">
    <location>
        <position position="183"/>
    </location>
    <ligand>
        <name>Zn(2+)</name>
        <dbReference type="ChEBI" id="CHEBI:29105"/>
        <label>2</label>
    </ligand>
</feature>
<organism evidence="16 17">
    <name type="scientific">Helicobacter cetorum (strain ATCC BAA-429 / MIT 00-7128)</name>
    <dbReference type="NCBI Taxonomy" id="182217"/>
    <lineage>
        <taxon>Bacteria</taxon>
        <taxon>Pseudomonadati</taxon>
        <taxon>Campylobacterota</taxon>
        <taxon>Epsilonproteobacteria</taxon>
        <taxon>Campylobacterales</taxon>
        <taxon>Helicobacteraceae</taxon>
        <taxon>Helicobacter</taxon>
    </lineage>
</organism>
<feature type="binding site" evidence="12">
    <location>
        <position position="197"/>
    </location>
    <ligand>
        <name>Zn(2+)</name>
        <dbReference type="ChEBI" id="CHEBI:29105"/>
        <label>1</label>
    </ligand>
</feature>
<dbReference type="NCBIfam" id="TIGR02349">
    <property type="entry name" value="DnaJ_bact"/>
    <property type="match status" value="1"/>
</dbReference>
<keyword evidence="5 12" id="KW-0863">Zinc-finger</keyword>
<keyword evidence="6 12" id="KW-0862">Zinc</keyword>
<evidence type="ECO:0000256" key="8">
    <source>
        <dbReference type="ARBA" id="ARBA00023186"/>
    </source>
</evidence>
<feature type="domain" description="J" evidence="14">
    <location>
        <begin position="4"/>
        <end position="69"/>
    </location>
</feature>
<dbReference type="GO" id="GO:0006260">
    <property type="term" value="P:DNA replication"/>
    <property type="evidence" value="ECO:0007669"/>
    <property type="project" value="UniProtKB-KW"/>
</dbReference>
<dbReference type="PRINTS" id="PR00625">
    <property type="entry name" value="JDOMAIN"/>
</dbReference>
<keyword evidence="3 12" id="KW-0479">Metal-binding</keyword>
<keyword evidence="8 12" id="KW-0143">Chaperone</keyword>
<dbReference type="SUPFAM" id="SSF46565">
    <property type="entry name" value="Chaperone J-domain"/>
    <property type="match status" value="1"/>
</dbReference>
<dbReference type="Proteomes" id="UP000005010">
    <property type="component" value="Chromosome"/>
</dbReference>
<evidence type="ECO:0000256" key="11">
    <source>
        <dbReference type="ARBA" id="ARBA00067609"/>
    </source>
</evidence>
<evidence type="ECO:0000256" key="2">
    <source>
        <dbReference type="ARBA" id="ARBA00022705"/>
    </source>
</evidence>
<comment type="domain">
    <text evidence="12">The J domain is necessary and sufficient to stimulate DnaK ATPase activity. Zinc center 1 plays an important role in the autonomous, DnaK-independent chaperone activity of DnaJ. Zinc center 2 is essential for interaction with DnaK and for DnaJ activity.</text>
</comment>
<dbReference type="CDD" id="cd10719">
    <property type="entry name" value="DnaJ_zf"/>
    <property type="match status" value="1"/>
</dbReference>
<evidence type="ECO:0000313" key="16">
    <source>
        <dbReference type="EMBL" id="AFI03460.1"/>
    </source>
</evidence>
<dbReference type="PROSITE" id="PS50076">
    <property type="entry name" value="DNAJ_2"/>
    <property type="match status" value="1"/>
</dbReference>
<feature type="binding site" evidence="12">
    <location>
        <position position="200"/>
    </location>
    <ligand>
        <name>Zn(2+)</name>
        <dbReference type="ChEBI" id="CHEBI:29105"/>
        <label>1</label>
    </ligand>
</feature>
<gene>
    <name evidence="12" type="primary">dnaJ</name>
    <name evidence="16" type="ordered locus">HCW_00835</name>
</gene>